<dbReference type="EMBL" id="JAUESC010000383">
    <property type="protein sequence ID" value="KAK0584607.1"/>
    <property type="molecule type" value="Genomic_DNA"/>
</dbReference>
<keyword evidence="1" id="KW-0732">Signal</keyword>
<reference evidence="2" key="2">
    <citation type="submission" date="2023-06" db="EMBL/GenBank/DDBJ databases">
        <authorList>
            <person name="Swenson N.G."/>
            <person name="Wegrzyn J.L."/>
            <person name="Mcevoy S.L."/>
        </authorList>
    </citation>
    <scope>NUCLEOTIDE SEQUENCE</scope>
    <source>
        <strain evidence="2">NS2018</strain>
        <tissue evidence="2">Leaf</tissue>
    </source>
</reference>
<dbReference type="AlphaFoldDB" id="A0AA39VLS5"/>
<feature type="chain" id="PRO_5041457558" evidence="1">
    <location>
        <begin position="34"/>
        <end position="78"/>
    </location>
</feature>
<evidence type="ECO:0000256" key="1">
    <source>
        <dbReference type="SAM" id="SignalP"/>
    </source>
</evidence>
<reference evidence="2" key="1">
    <citation type="journal article" date="2022" name="Plant J.">
        <title>Strategies of tolerance reflected in two North American maple genomes.</title>
        <authorList>
            <person name="McEvoy S.L."/>
            <person name="Sezen U.U."/>
            <person name="Trouern-Trend A."/>
            <person name="McMahon S.M."/>
            <person name="Schaberg P.G."/>
            <person name="Yang J."/>
            <person name="Wegrzyn J.L."/>
            <person name="Swenson N.G."/>
        </authorList>
    </citation>
    <scope>NUCLEOTIDE SEQUENCE</scope>
    <source>
        <strain evidence="2">NS2018</strain>
    </source>
</reference>
<organism evidence="2 3">
    <name type="scientific">Acer saccharum</name>
    <name type="common">Sugar maple</name>
    <dbReference type="NCBI Taxonomy" id="4024"/>
    <lineage>
        <taxon>Eukaryota</taxon>
        <taxon>Viridiplantae</taxon>
        <taxon>Streptophyta</taxon>
        <taxon>Embryophyta</taxon>
        <taxon>Tracheophyta</taxon>
        <taxon>Spermatophyta</taxon>
        <taxon>Magnoliopsida</taxon>
        <taxon>eudicotyledons</taxon>
        <taxon>Gunneridae</taxon>
        <taxon>Pentapetalae</taxon>
        <taxon>rosids</taxon>
        <taxon>malvids</taxon>
        <taxon>Sapindales</taxon>
        <taxon>Sapindaceae</taxon>
        <taxon>Hippocastanoideae</taxon>
        <taxon>Acereae</taxon>
        <taxon>Acer</taxon>
    </lineage>
</organism>
<proteinExistence type="predicted"/>
<gene>
    <name evidence="2" type="ORF">LWI29_016073</name>
</gene>
<name>A0AA39VLS5_ACESA</name>
<feature type="signal peptide" evidence="1">
    <location>
        <begin position="1"/>
        <end position="33"/>
    </location>
</feature>
<keyword evidence="3" id="KW-1185">Reference proteome</keyword>
<comment type="caution">
    <text evidence="2">The sequence shown here is derived from an EMBL/GenBank/DDBJ whole genome shotgun (WGS) entry which is preliminary data.</text>
</comment>
<evidence type="ECO:0000313" key="3">
    <source>
        <dbReference type="Proteomes" id="UP001168877"/>
    </source>
</evidence>
<evidence type="ECO:0000313" key="2">
    <source>
        <dbReference type="EMBL" id="KAK0584607.1"/>
    </source>
</evidence>
<protein>
    <submittedName>
        <fullName evidence="2">Uncharacterized protein</fullName>
    </submittedName>
</protein>
<sequence>MWEFPELQKIREIFTSRFVRNLLLVLLNYSTVAVSPKENNRDVAAAARDAFQSAAHAAAAARAVVELSRSDSQYSDGR</sequence>
<dbReference type="Proteomes" id="UP001168877">
    <property type="component" value="Unassembled WGS sequence"/>
</dbReference>
<accession>A0AA39VLS5</accession>